<dbReference type="PANTHER" id="PTHR31900">
    <property type="entry name" value="F-BOX/RNI SUPERFAMILY PROTEIN-RELATED"/>
    <property type="match status" value="1"/>
</dbReference>
<dbReference type="SUPFAM" id="SSF81383">
    <property type="entry name" value="F-box domain"/>
    <property type="match status" value="1"/>
</dbReference>
<proteinExistence type="predicted"/>
<feature type="domain" description="FBD" evidence="1">
    <location>
        <begin position="358"/>
        <end position="430"/>
    </location>
</feature>
<accession>A0ABD3EF15</accession>
<dbReference type="PANTHER" id="PTHR31900:SF34">
    <property type="entry name" value="EMB|CAB62440.1-RELATED"/>
    <property type="match status" value="1"/>
</dbReference>
<dbReference type="AlphaFoldDB" id="A0ABD3EF15"/>
<dbReference type="Pfam" id="PF00646">
    <property type="entry name" value="F-box"/>
    <property type="match status" value="1"/>
</dbReference>
<dbReference type="InterPro" id="IPR032675">
    <property type="entry name" value="LRR_dom_sf"/>
</dbReference>
<dbReference type="EMBL" id="JAVIJP010000006">
    <property type="protein sequence ID" value="KAL3651744.1"/>
    <property type="molecule type" value="Genomic_DNA"/>
</dbReference>
<dbReference type="InterPro" id="IPR055411">
    <property type="entry name" value="LRR_FXL15/At3g58940/PEG3-like"/>
</dbReference>
<gene>
    <name evidence="2" type="ORF">CASFOL_004746</name>
</gene>
<evidence type="ECO:0000313" key="2">
    <source>
        <dbReference type="EMBL" id="KAL3651744.1"/>
    </source>
</evidence>
<dbReference type="Pfam" id="PF08387">
    <property type="entry name" value="FBD"/>
    <property type="match status" value="1"/>
</dbReference>
<dbReference type="Gene3D" id="3.80.10.10">
    <property type="entry name" value="Ribonuclease Inhibitor"/>
    <property type="match status" value="1"/>
</dbReference>
<comment type="caution">
    <text evidence="2">The sequence shown here is derived from an EMBL/GenBank/DDBJ whole genome shotgun (WGS) entry which is preliminary data.</text>
</comment>
<dbReference type="CDD" id="cd22160">
    <property type="entry name" value="F-box_AtFBL13-like"/>
    <property type="match status" value="1"/>
</dbReference>
<sequence length="430" mass="50108">MILVDRLSALPDDVICHILAFLSTKITVQTSILARRWRFLWAHVPNLYLDSKNHHTGESFSRIINKVKLLRKGQSIHTIRIRYDDFDSGEYELEAWITAAIQFNVQNLYLDNDYYDISYGLPQCLFTCKSLVDLSLCFCNIGISSIGDVSFPNLKRLLLCYIEYETKESLPHLLSGCPILEELVVENILDRDLSCCYISSPTIKRLSIRLPLDDCRCYYIYGKVKINAPGLRYIDVYDCLYNEITFLPMPSLIEADVHFDIYSLDVDYYAYTRLVLDFIDNLSKVRCLRLSGDSKEFLEFEMFVPYVRFDNLIRLEMAPDWRFIPKFLKSTDRLEVLIIHKVAEELQNWTEPVEKQHKCLLSSLRIVILDEFGCTEQELNMVRYLLRNAQVLKMMEICCRYDVSLEAKSNGLQRIRLFDRGSPGGVVTFS</sequence>
<dbReference type="SUPFAM" id="SSF52047">
    <property type="entry name" value="RNI-like"/>
    <property type="match status" value="1"/>
</dbReference>
<evidence type="ECO:0000259" key="1">
    <source>
        <dbReference type="SMART" id="SM00579"/>
    </source>
</evidence>
<dbReference type="InterPro" id="IPR053781">
    <property type="entry name" value="F-box_AtFBL13-like"/>
</dbReference>
<reference evidence="3" key="1">
    <citation type="journal article" date="2024" name="IScience">
        <title>Strigolactones Initiate the Formation of Haustorium-like Structures in Castilleja.</title>
        <authorList>
            <person name="Buerger M."/>
            <person name="Peterson D."/>
            <person name="Chory J."/>
        </authorList>
    </citation>
    <scope>NUCLEOTIDE SEQUENCE [LARGE SCALE GENOMIC DNA]</scope>
</reference>
<protein>
    <recommendedName>
        <fullName evidence="1">FBD domain-containing protein</fullName>
    </recommendedName>
</protein>
<keyword evidence="3" id="KW-1185">Reference proteome</keyword>
<dbReference type="Pfam" id="PF24758">
    <property type="entry name" value="LRR_At5g56370"/>
    <property type="match status" value="1"/>
</dbReference>
<organism evidence="2 3">
    <name type="scientific">Castilleja foliolosa</name>
    <dbReference type="NCBI Taxonomy" id="1961234"/>
    <lineage>
        <taxon>Eukaryota</taxon>
        <taxon>Viridiplantae</taxon>
        <taxon>Streptophyta</taxon>
        <taxon>Embryophyta</taxon>
        <taxon>Tracheophyta</taxon>
        <taxon>Spermatophyta</taxon>
        <taxon>Magnoliopsida</taxon>
        <taxon>eudicotyledons</taxon>
        <taxon>Gunneridae</taxon>
        <taxon>Pentapetalae</taxon>
        <taxon>asterids</taxon>
        <taxon>lamiids</taxon>
        <taxon>Lamiales</taxon>
        <taxon>Orobanchaceae</taxon>
        <taxon>Pedicularideae</taxon>
        <taxon>Castillejinae</taxon>
        <taxon>Castilleja</taxon>
    </lineage>
</organism>
<dbReference type="InterPro" id="IPR036047">
    <property type="entry name" value="F-box-like_dom_sf"/>
</dbReference>
<dbReference type="InterPro" id="IPR006566">
    <property type="entry name" value="FBD"/>
</dbReference>
<name>A0ABD3EF15_9LAMI</name>
<dbReference type="Proteomes" id="UP001632038">
    <property type="component" value="Unassembled WGS sequence"/>
</dbReference>
<dbReference type="InterPro" id="IPR050232">
    <property type="entry name" value="FBL13/AtMIF1-like"/>
</dbReference>
<evidence type="ECO:0000313" key="3">
    <source>
        <dbReference type="Proteomes" id="UP001632038"/>
    </source>
</evidence>
<dbReference type="InterPro" id="IPR001810">
    <property type="entry name" value="F-box_dom"/>
</dbReference>
<dbReference type="SMART" id="SM00579">
    <property type="entry name" value="FBD"/>
    <property type="match status" value="1"/>
</dbReference>